<comment type="caution">
    <text evidence="3">The sequence shown here is derived from an EMBL/GenBank/DDBJ whole genome shotgun (WGS) entry which is preliminary data.</text>
</comment>
<gene>
    <name evidence="3" type="ORF">LCGC14_3080500</name>
</gene>
<dbReference type="InterPro" id="IPR036366">
    <property type="entry name" value="PGBDSf"/>
</dbReference>
<feature type="compositionally biased region" description="Basic and acidic residues" evidence="1">
    <location>
        <begin position="1"/>
        <end position="10"/>
    </location>
</feature>
<feature type="domain" description="Peptidoglycan binding-like" evidence="2">
    <location>
        <begin position="24"/>
        <end position="75"/>
    </location>
</feature>
<dbReference type="InterPro" id="IPR002477">
    <property type="entry name" value="Peptidoglycan-bd-like"/>
</dbReference>
<dbReference type="AlphaFoldDB" id="A0A0F8YL46"/>
<sequence>MSKAAWDRVSSRGVARRARGRPTETIQRMMRFYRVHTTITIEGIFGPQTQAAVKRFQAQAQVRVTGAVGRNDWHALWWGPEAWKLTDPGDLEIIDWERPPDGSPTGEIAHSWDGVLRWVGGRQQRAGARAAGAAGSMRGLIR</sequence>
<protein>
    <recommendedName>
        <fullName evidence="2">Peptidoglycan binding-like domain-containing protein</fullName>
    </recommendedName>
</protein>
<name>A0A0F8YL46_9ZZZZ</name>
<evidence type="ECO:0000259" key="2">
    <source>
        <dbReference type="Pfam" id="PF01471"/>
    </source>
</evidence>
<dbReference type="EMBL" id="LAZR01065786">
    <property type="protein sequence ID" value="KKK54854.1"/>
    <property type="molecule type" value="Genomic_DNA"/>
</dbReference>
<dbReference type="Gene3D" id="1.10.101.10">
    <property type="entry name" value="PGBD-like superfamily/PGBD"/>
    <property type="match status" value="1"/>
</dbReference>
<evidence type="ECO:0000256" key="1">
    <source>
        <dbReference type="SAM" id="MobiDB-lite"/>
    </source>
</evidence>
<feature type="region of interest" description="Disordered" evidence="1">
    <location>
        <begin position="1"/>
        <end position="20"/>
    </location>
</feature>
<proteinExistence type="predicted"/>
<dbReference type="SUPFAM" id="SSF47090">
    <property type="entry name" value="PGBD-like"/>
    <property type="match status" value="1"/>
</dbReference>
<evidence type="ECO:0000313" key="3">
    <source>
        <dbReference type="EMBL" id="KKK54854.1"/>
    </source>
</evidence>
<reference evidence="3" key="1">
    <citation type="journal article" date="2015" name="Nature">
        <title>Complex archaea that bridge the gap between prokaryotes and eukaryotes.</title>
        <authorList>
            <person name="Spang A."/>
            <person name="Saw J.H."/>
            <person name="Jorgensen S.L."/>
            <person name="Zaremba-Niedzwiedzka K."/>
            <person name="Martijn J."/>
            <person name="Lind A.E."/>
            <person name="van Eijk R."/>
            <person name="Schleper C."/>
            <person name="Guy L."/>
            <person name="Ettema T.J."/>
        </authorList>
    </citation>
    <scope>NUCLEOTIDE SEQUENCE</scope>
</reference>
<dbReference type="InterPro" id="IPR036365">
    <property type="entry name" value="PGBD-like_sf"/>
</dbReference>
<accession>A0A0F8YL46</accession>
<organism evidence="3">
    <name type="scientific">marine sediment metagenome</name>
    <dbReference type="NCBI Taxonomy" id="412755"/>
    <lineage>
        <taxon>unclassified sequences</taxon>
        <taxon>metagenomes</taxon>
        <taxon>ecological metagenomes</taxon>
    </lineage>
</organism>
<dbReference type="Pfam" id="PF01471">
    <property type="entry name" value="PG_binding_1"/>
    <property type="match status" value="1"/>
</dbReference>